<evidence type="ECO:0000256" key="1">
    <source>
        <dbReference type="SAM" id="Phobius"/>
    </source>
</evidence>
<feature type="transmembrane region" description="Helical" evidence="1">
    <location>
        <begin position="21"/>
        <end position="38"/>
    </location>
</feature>
<keyword evidence="1" id="KW-0812">Transmembrane</keyword>
<accession>A0A914W873</accession>
<dbReference type="WBParaSite" id="PSAMB.scaffold342size55818.g5029.t1">
    <property type="protein sequence ID" value="PSAMB.scaffold342size55818.g5029.t1"/>
    <property type="gene ID" value="PSAMB.scaffold342size55818.g5029"/>
</dbReference>
<evidence type="ECO:0000313" key="2">
    <source>
        <dbReference type="Proteomes" id="UP000887566"/>
    </source>
</evidence>
<evidence type="ECO:0000313" key="3">
    <source>
        <dbReference type="WBParaSite" id="PSAMB.scaffold342size55818.g5029.t1"/>
    </source>
</evidence>
<organism evidence="2 3">
    <name type="scientific">Plectus sambesii</name>
    <dbReference type="NCBI Taxonomy" id="2011161"/>
    <lineage>
        <taxon>Eukaryota</taxon>
        <taxon>Metazoa</taxon>
        <taxon>Ecdysozoa</taxon>
        <taxon>Nematoda</taxon>
        <taxon>Chromadorea</taxon>
        <taxon>Plectida</taxon>
        <taxon>Plectina</taxon>
        <taxon>Plectoidea</taxon>
        <taxon>Plectidae</taxon>
        <taxon>Plectus</taxon>
    </lineage>
</organism>
<sequence length="221" mass="24380">MVGREDSLPVARTGGQRYGKWLGLPFLVTVAVTFVYVLTPTRPLEDVYGGVHMRAAAYPPAIHPPDVHLQCGDLSAVNVSAATTVETDVPPDLDDFLRLMAPLPIFSIDAALIKCILAGDNCTRLDSTHLFRFAVDSINWSCAENYLTRLVQKEENGGWSVNASADNSNDALHLMKNDRRFLISRMQLPNDSDYAIFPDAGQSVAVPRFVLQLFSPEFVRT</sequence>
<proteinExistence type="predicted"/>
<dbReference type="Proteomes" id="UP000887566">
    <property type="component" value="Unplaced"/>
</dbReference>
<reference evidence="3" key="1">
    <citation type="submission" date="2022-11" db="UniProtKB">
        <authorList>
            <consortium name="WormBaseParasite"/>
        </authorList>
    </citation>
    <scope>IDENTIFICATION</scope>
</reference>
<dbReference type="AlphaFoldDB" id="A0A914W873"/>
<keyword evidence="2" id="KW-1185">Reference proteome</keyword>
<keyword evidence="1" id="KW-0472">Membrane</keyword>
<protein>
    <submittedName>
        <fullName evidence="3">Uncharacterized protein</fullName>
    </submittedName>
</protein>
<name>A0A914W873_9BILA</name>
<keyword evidence="1" id="KW-1133">Transmembrane helix</keyword>